<dbReference type="AlphaFoldDB" id="A0A2M8PHI3"/>
<evidence type="ECO:0000313" key="2">
    <source>
        <dbReference type="EMBL" id="PJF37003.1"/>
    </source>
</evidence>
<sequence length="248" mass="28048">MADAPLTLIALHGNGGSAQRFALCAPYMPPEVHFVPLTMDGFGAVPRNPALKRMRDYAERLAGLVVPERRPRLLLGHGIGGAFVLELIQHQPEIVDAIILHAPVGTRLESRRFPKLMKLPFMRALGKWLISEPLLRPLWRRLLFRQPVPNDHLQQFFSAYRHCAAFGQMFDLITAEWFKGLRPSSVPAGLLWGGRERVLSVEHVEDYKALLPRHVVRIVPEWDHFPMIEQPAQYAAEVSALAQRVLAL</sequence>
<evidence type="ECO:0000259" key="1">
    <source>
        <dbReference type="Pfam" id="PF12697"/>
    </source>
</evidence>
<reference evidence="2 3" key="1">
    <citation type="submission" date="2017-11" db="EMBL/GenBank/DDBJ databases">
        <title>Evolution of Phototrophy in the Chloroflexi Phylum Driven by Horizontal Gene Transfer.</title>
        <authorList>
            <person name="Ward L.M."/>
            <person name="Hemp J."/>
            <person name="Shih P.M."/>
            <person name="Mcglynn S.E."/>
            <person name="Fischer W."/>
        </authorList>
    </citation>
    <scope>NUCLEOTIDE SEQUENCE [LARGE SCALE GENOMIC DNA]</scope>
    <source>
        <strain evidence="2">JP3_13</strain>
    </source>
</reference>
<dbReference type="InterPro" id="IPR000073">
    <property type="entry name" value="AB_hydrolase_1"/>
</dbReference>
<comment type="caution">
    <text evidence="2">The sequence shown here is derived from an EMBL/GenBank/DDBJ whole genome shotgun (WGS) entry which is preliminary data.</text>
</comment>
<dbReference type="PANTHER" id="PTHR43689:SF8">
    <property type="entry name" value="ALPHA_BETA-HYDROLASES SUPERFAMILY PROTEIN"/>
    <property type="match status" value="1"/>
</dbReference>
<dbReference type="InterPro" id="IPR029058">
    <property type="entry name" value="AB_hydrolase_fold"/>
</dbReference>
<accession>A0A2M8PHI3</accession>
<protein>
    <recommendedName>
        <fullName evidence="1">AB hydrolase-1 domain-containing protein</fullName>
    </recommendedName>
</protein>
<organism evidence="2 3">
    <name type="scientific">Candidatus Thermofonsia Clade 1 bacterium</name>
    <dbReference type="NCBI Taxonomy" id="2364210"/>
    <lineage>
        <taxon>Bacteria</taxon>
        <taxon>Bacillati</taxon>
        <taxon>Chloroflexota</taxon>
        <taxon>Candidatus Thermofontia</taxon>
        <taxon>Candidatus Thermofonsia Clade 1</taxon>
    </lineage>
</organism>
<dbReference type="EMBL" id="PGTM01000019">
    <property type="protein sequence ID" value="PJF37003.1"/>
    <property type="molecule type" value="Genomic_DNA"/>
</dbReference>
<feature type="domain" description="AB hydrolase-1" evidence="1">
    <location>
        <begin position="9"/>
        <end position="236"/>
    </location>
</feature>
<gene>
    <name evidence="2" type="ORF">CUN49_02505</name>
</gene>
<dbReference type="Gene3D" id="3.40.50.1820">
    <property type="entry name" value="alpha/beta hydrolase"/>
    <property type="match status" value="1"/>
</dbReference>
<dbReference type="SUPFAM" id="SSF53474">
    <property type="entry name" value="alpha/beta-Hydrolases"/>
    <property type="match status" value="1"/>
</dbReference>
<proteinExistence type="predicted"/>
<evidence type="ECO:0000313" key="3">
    <source>
        <dbReference type="Proteomes" id="UP000229681"/>
    </source>
</evidence>
<dbReference type="PANTHER" id="PTHR43689">
    <property type="entry name" value="HYDROLASE"/>
    <property type="match status" value="1"/>
</dbReference>
<dbReference type="Proteomes" id="UP000229681">
    <property type="component" value="Unassembled WGS sequence"/>
</dbReference>
<name>A0A2M8PHI3_9CHLR</name>
<dbReference type="Pfam" id="PF12697">
    <property type="entry name" value="Abhydrolase_6"/>
    <property type="match status" value="1"/>
</dbReference>